<evidence type="ECO:0000313" key="2">
    <source>
        <dbReference type="Proteomes" id="UP000790377"/>
    </source>
</evidence>
<comment type="caution">
    <text evidence="1">The sequence shown here is derived from an EMBL/GenBank/DDBJ whole genome shotgun (WGS) entry which is preliminary data.</text>
</comment>
<protein>
    <submittedName>
        <fullName evidence="1">UbiA prenyltransferase family</fullName>
    </submittedName>
</protein>
<proteinExistence type="predicted"/>
<evidence type="ECO:0000313" key="1">
    <source>
        <dbReference type="EMBL" id="KAH7910334.1"/>
    </source>
</evidence>
<reference evidence="1" key="1">
    <citation type="journal article" date="2021" name="New Phytol.">
        <title>Evolutionary innovations through gain and loss of genes in the ectomycorrhizal Boletales.</title>
        <authorList>
            <person name="Wu G."/>
            <person name="Miyauchi S."/>
            <person name="Morin E."/>
            <person name="Kuo A."/>
            <person name="Drula E."/>
            <person name="Varga T."/>
            <person name="Kohler A."/>
            <person name="Feng B."/>
            <person name="Cao Y."/>
            <person name="Lipzen A."/>
            <person name="Daum C."/>
            <person name="Hundley H."/>
            <person name="Pangilinan J."/>
            <person name="Johnson J."/>
            <person name="Barry K."/>
            <person name="LaButti K."/>
            <person name="Ng V."/>
            <person name="Ahrendt S."/>
            <person name="Min B."/>
            <person name="Choi I.G."/>
            <person name="Park H."/>
            <person name="Plett J.M."/>
            <person name="Magnuson J."/>
            <person name="Spatafora J.W."/>
            <person name="Nagy L.G."/>
            <person name="Henrissat B."/>
            <person name="Grigoriev I.V."/>
            <person name="Yang Z.L."/>
            <person name="Xu J."/>
            <person name="Martin F.M."/>
        </authorList>
    </citation>
    <scope>NUCLEOTIDE SEQUENCE</scope>
    <source>
        <strain evidence="1">ATCC 28755</strain>
    </source>
</reference>
<accession>A0ACB8AAR7</accession>
<gene>
    <name evidence="1" type="ORF">BJ138DRAFT_1087845</name>
</gene>
<sequence length="292" mass="33469">MLSQISLLEFLKFLRNRLWILVLFTQDDFKTTIIPTTLFSVVIGPICHPSCAFHVFTWIWLHMLQFTLANQTQDPSEDEKNKKTRPLPAHLISLREAIIYRWLVVPTCLIFSAWYGSKVLFASISIACLTILYNELYLHRQWVAKNVLTACGYAAFEFGGVWIARCHSYEIDHVTTLAIVINAAVFATTLQAQDFKDVEGDRLIGRKTLPIVFPLLSRMFMLIGLPLWSLFLVRVWGMDVICGSLFVCCGLLTGARFVIYPSVSGDKVSCIVYSMWFSLVHLLPTYWRYAHN</sequence>
<dbReference type="EMBL" id="MU267717">
    <property type="protein sequence ID" value="KAH7910334.1"/>
    <property type="molecule type" value="Genomic_DNA"/>
</dbReference>
<organism evidence="1 2">
    <name type="scientific">Hygrophoropsis aurantiaca</name>
    <dbReference type="NCBI Taxonomy" id="72124"/>
    <lineage>
        <taxon>Eukaryota</taxon>
        <taxon>Fungi</taxon>
        <taxon>Dikarya</taxon>
        <taxon>Basidiomycota</taxon>
        <taxon>Agaricomycotina</taxon>
        <taxon>Agaricomycetes</taxon>
        <taxon>Agaricomycetidae</taxon>
        <taxon>Boletales</taxon>
        <taxon>Coniophorineae</taxon>
        <taxon>Hygrophoropsidaceae</taxon>
        <taxon>Hygrophoropsis</taxon>
    </lineage>
</organism>
<keyword evidence="2" id="KW-1185">Reference proteome</keyword>
<name>A0ACB8AAR7_9AGAM</name>
<dbReference type="Proteomes" id="UP000790377">
    <property type="component" value="Unassembled WGS sequence"/>
</dbReference>